<comment type="cofactor">
    <cofactor evidence="1">
        <name>Zn(2+)</name>
        <dbReference type="ChEBI" id="CHEBI:29105"/>
    </cofactor>
</comment>
<dbReference type="Gene3D" id="3.60.15.10">
    <property type="entry name" value="Ribonuclease Z/Hydroxyacylglutathione hydrolase-like"/>
    <property type="match status" value="1"/>
</dbReference>
<protein>
    <submittedName>
        <fullName evidence="6">MBL fold metallo-hydrolase</fullName>
    </submittedName>
</protein>
<evidence type="ECO:0000256" key="1">
    <source>
        <dbReference type="ARBA" id="ARBA00001947"/>
    </source>
</evidence>
<dbReference type="Proteomes" id="UP000638560">
    <property type="component" value="Unassembled WGS sequence"/>
</dbReference>
<dbReference type="Pfam" id="PF00753">
    <property type="entry name" value="Lactamase_B"/>
    <property type="match status" value="1"/>
</dbReference>
<keyword evidence="3" id="KW-0378">Hydrolase</keyword>
<dbReference type="SMART" id="SM00849">
    <property type="entry name" value="Lactamase_B"/>
    <property type="match status" value="1"/>
</dbReference>
<dbReference type="CDD" id="cd06262">
    <property type="entry name" value="metallo-hydrolase-like_MBL-fold"/>
    <property type="match status" value="1"/>
</dbReference>
<keyword evidence="4" id="KW-0862">Zinc</keyword>
<evidence type="ECO:0000256" key="3">
    <source>
        <dbReference type="ARBA" id="ARBA00022801"/>
    </source>
</evidence>
<dbReference type="InterPro" id="IPR051453">
    <property type="entry name" value="MBL_Glyoxalase_II"/>
</dbReference>
<dbReference type="PANTHER" id="PTHR46233:SF3">
    <property type="entry name" value="HYDROXYACYLGLUTATHIONE HYDROLASE GLOC"/>
    <property type="match status" value="1"/>
</dbReference>
<accession>A0ABS0GTJ8</accession>
<dbReference type="RefSeq" id="WP_196200960.1">
    <property type="nucleotide sequence ID" value="NZ_JADPUN010000114.1"/>
</dbReference>
<evidence type="ECO:0000259" key="5">
    <source>
        <dbReference type="SMART" id="SM00849"/>
    </source>
</evidence>
<keyword evidence="7" id="KW-1185">Reference proteome</keyword>
<dbReference type="InterPro" id="IPR001279">
    <property type="entry name" value="Metallo-B-lactamas"/>
</dbReference>
<dbReference type="EMBL" id="JADPUN010000114">
    <property type="protein sequence ID" value="MBF9129324.1"/>
    <property type="molecule type" value="Genomic_DNA"/>
</dbReference>
<organism evidence="6 7">
    <name type="scientific">Plantactinospora alkalitolerans</name>
    <dbReference type="NCBI Taxonomy" id="2789879"/>
    <lineage>
        <taxon>Bacteria</taxon>
        <taxon>Bacillati</taxon>
        <taxon>Actinomycetota</taxon>
        <taxon>Actinomycetes</taxon>
        <taxon>Micromonosporales</taxon>
        <taxon>Micromonosporaceae</taxon>
        <taxon>Plantactinospora</taxon>
    </lineage>
</organism>
<evidence type="ECO:0000313" key="7">
    <source>
        <dbReference type="Proteomes" id="UP000638560"/>
    </source>
</evidence>
<keyword evidence="2" id="KW-0479">Metal-binding</keyword>
<evidence type="ECO:0000256" key="4">
    <source>
        <dbReference type="ARBA" id="ARBA00022833"/>
    </source>
</evidence>
<feature type="domain" description="Metallo-beta-lactamase" evidence="5">
    <location>
        <begin position="12"/>
        <end position="217"/>
    </location>
</feature>
<comment type="caution">
    <text evidence="6">The sequence shown here is derived from an EMBL/GenBank/DDBJ whole genome shotgun (WGS) entry which is preliminary data.</text>
</comment>
<sequence length="251" mass="26111">MLLAGFPADAFGTNCYVVATAPGEQCVVVDPGIGVLDRLDALLAEHRLRPAAVLLTHGHLDHTFSVAPVCGARGVTAYIHPGDRELLADPTKALSTDLTRLFGGRLPYAEPEDVAELTDGATLALAGLEITVDHAPGHTGGSVLFRLPGAGPAFRSDLSLPPGADWAAEQICLSGDVLFAGSIGRTDLPGGNLPTMVTSLREKILPLADDTVVLPGHGPTTTIGRERASNPYLIEVAGLDGPHRDAPTRGW</sequence>
<evidence type="ECO:0000313" key="6">
    <source>
        <dbReference type="EMBL" id="MBF9129324.1"/>
    </source>
</evidence>
<proteinExistence type="predicted"/>
<dbReference type="PANTHER" id="PTHR46233">
    <property type="entry name" value="HYDROXYACYLGLUTATHIONE HYDROLASE GLOC"/>
    <property type="match status" value="1"/>
</dbReference>
<gene>
    <name evidence="6" type="ORF">I0C86_10120</name>
</gene>
<name>A0ABS0GTJ8_9ACTN</name>
<reference evidence="6 7" key="1">
    <citation type="submission" date="2020-11" db="EMBL/GenBank/DDBJ databases">
        <title>A novel isolate from a Black sea contaminated sediment with potential to produce alkanes: Plantactinospora alkalitolerans sp. nov.</title>
        <authorList>
            <person name="Carro L."/>
            <person name="Veyisoglu A."/>
            <person name="Guven K."/>
            <person name="Schumann P."/>
            <person name="Klenk H.-P."/>
            <person name="Sahin N."/>
        </authorList>
    </citation>
    <scope>NUCLEOTIDE SEQUENCE [LARGE SCALE GENOMIC DNA]</scope>
    <source>
        <strain evidence="6 7">S1510</strain>
    </source>
</reference>
<evidence type="ECO:0000256" key="2">
    <source>
        <dbReference type="ARBA" id="ARBA00022723"/>
    </source>
</evidence>
<dbReference type="InterPro" id="IPR036866">
    <property type="entry name" value="RibonucZ/Hydroxyglut_hydro"/>
</dbReference>
<dbReference type="SUPFAM" id="SSF56281">
    <property type="entry name" value="Metallo-hydrolase/oxidoreductase"/>
    <property type="match status" value="1"/>
</dbReference>